<dbReference type="EMBL" id="JAIWJX010000002">
    <property type="protein sequence ID" value="MCK6257106.1"/>
    <property type="molecule type" value="Genomic_DNA"/>
</dbReference>
<dbReference type="PANTHER" id="PTHR32322:SF18">
    <property type="entry name" value="S-ADENOSYLMETHIONINE_S-ADENOSYLHOMOCYSTEINE TRANSPORTER"/>
    <property type="match status" value="1"/>
</dbReference>
<gene>
    <name evidence="9" type="ORF">LCY76_10910</name>
</gene>
<comment type="subcellular location">
    <subcellularLocation>
        <location evidence="1">Cell membrane</location>
        <topology evidence="1">Multi-pass membrane protein</topology>
    </subcellularLocation>
</comment>
<proteinExistence type="inferred from homology"/>
<dbReference type="Proteomes" id="UP001139011">
    <property type="component" value="Unassembled WGS sequence"/>
</dbReference>
<accession>A0A9X1XAH1</accession>
<sequence length="305" mass="33641">MKHHSVPLLNIVFIAILVLIWGLTWPISKVALHYCPPVLLSGFRSLGAGILLFLFALPRYKKMDLNRNWKMYFFSSLFNSVLFYGLQTIGLKFMPAGLFSVIVYLQPVLIGIIAWFWMGETMTARKLTGLILGFAGVATVSLGGLSSHISLFGLLLGVCTALSWAIGTVYMKSISTKVDGIWLITIQSIIGGLIMTGAGSGVEKWSSITWSFPFVLTMLFLALFSVAIAWLIYFHLLSRGNASMIASFNFLVPIISILIGILFLDEPFTNTLLIGLLLIIASIYLVNRKSKISVRRTAANLPPIK</sequence>
<dbReference type="GO" id="GO:0005886">
    <property type="term" value="C:plasma membrane"/>
    <property type="evidence" value="ECO:0007669"/>
    <property type="project" value="UniProtKB-SubCell"/>
</dbReference>
<feature type="transmembrane region" description="Helical" evidence="7">
    <location>
        <begin position="69"/>
        <end position="86"/>
    </location>
</feature>
<comment type="similarity">
    <text evidence="2">Belongs to the EamA transporter family.</text>
</comment>
<evidence type="ECO:0000256" key="7">
    <source>
        <dbReference type="SAM" id="Phobius"/>
    </source>
</evidence>
<evidence type="ECO:0000256" key="1">
    <source>
        <dbReference type="ARBA" id="ARBA00004651"/>
    </source>
</evidence>
<feature type="domain" description="EamA" evidence="8">
    <location>
        <begin position="152"/>
        <end position="287"/>
    </location>
</feature>
<evidence type="ECO:0000256" key="3">
    <source>
        <dbReference type="ARBA" id="ARBA00022475"/>
    </source>
</evidence>
<dbReference type="InterPro" id="IPR000620">
    <property type="entry name" value="EamA_dom"/>
</dbReference>
<protein>
    <submittedName>
        <fullName evidence="9">DMT family transporter</fullName>
    </submittedName>
</protein>
<feature type="transmembrane region" description="Helical" evidence="7">
    <location>
        <begin position="270"/>
        <end position="287"/>
    </location>
</feature>
<name>A0A9X1XAH1_9BACL</name>
<evidence type="ECO:0000259" key="8">
    <source>
        <dbReference type="Pfam" id="PF00892"/>
    </source>
</evidence>
<feature type="transmembrane region" description="Helical" evidence="7">
    <location>
        <begin position="98"/>
        <end position="118"/>
    </location>
</feature>
<comment type="caution">
    <text evidence="9">The sequence shown here is derived from an EMBL/GenBank/DDBJ whole genome shotgun (WGS) entry which is preliminary data.</text>
</comment>
<feature type="transmembrane region" description="Helical" evidence="7">
    <location>
        <begin position="182"/>
        <end position="202"/>
    </location>
</feature>
<feature type="transmembrane region" description="Helical" evidence="7">
    <location>
        <begin position="151"/>
        <end position="170"/>
    </location>
</feature>
<feature type="transmembrane region" description="Helical" evidence="7">
    <location>
        <begin position="127"/>
        <end position="145"/>
    </location>
</feature>
<dbReference type="AlphaFoldDB" id="A0A9X1XAH1"/>
<keyword evidence="4 7" id="KW-0812">Transmembrane</keyword>
<dbReference type="RefSeq" id="WP_248252649.1">
    <property type="nucleotide sequence ID" value="NZ_JAIWJX010000002.1"/>
</dbReference>
<evidence type="ECO:0000313" key="10">
    <source>
        <dbReference type="Proteomes" id="UP001139011"/>
    </source>
</evidence>
<keyword evidence="6 7" id="KW-0472">Membrane</keyword>
<feature type="transmembrane region" description="Helical" evidence="7">
    <location>
        <begin position="39"/>
        <end position="57"/>
    </location>
</feature>
<keyword evidence="5 7" id="KW-1133">Transmembrane helix</keyword>
<evidence type="ECO:0000256" key="5">
    <source>
        <dbReference type="ARBA" id="ARBA00022989"/>
    </source>
</evidence>
<dbReference type="SUPFAM" id="SSF103481">
    <property type="entry name" value="Multidrug resistance efflux transporter EmrE"/>
    <property type="match status" value="2"/>
</dbReference>
<feature type="transmembrane region" description="Helical" evidence="7">
    <location>
        <begin position="7"/>
        <end position="27"/>
    </location>
</feature>
<dbReference type="InterPro" id="IPR050638">
    <property type="entry name" value="AA-Vitamin_Transporters"/>
</dbReference>
<dbReference type="InterPro" id="IPR037185">
    <property type="entry name" value="EmrE-like"/>
</dbReference>
<dbReference type="Pfam" id="PF00892">
    <property type="entry name" value="EamA"/>
    <property type="match status" value="2"/>
</dbReference>
<feature type="transmembrane region" description="Helical" evidence="7">
    <location>
        <begin position="245"/>
        <end position="264"/>
    </location>
</feature>
<evidence type="ECO:0000256" key="6">
    <source>
        <dbReference type="ARBA" id="ARBA00023136"/>
    </source>
</evidence>
<evidence type="ECO:0000256" key="4">
    <source>
        <dbReference type="ARBA" id="ARBA00022692"/>
    </source>
</evidence>
<evidence type="ECO:0000256" key="2">
    <source>
        <dbReference type="ARBA" id="ARBA00007362"/>
    </source>
</evidence>
<dbReference type="PANTHER" id="PTHR32322">
    <property type="entry name" value="INNER MEMBRANE TRANSPORTER"/>
    <property type="match status" value="1"/>
</dbReference>
<organism evidence="9 10">
    <name type="scientific">Fictibacillus marinisediminis</name>
    <dbReference type="NCBI Taxonomy" id="2878389"/>
    <lineage>
        <taxon>Bacteria</taxon>
        <taxon>Bacillati</taxon>
        <taxon>Bacillota</taxon>
        <taxon>Bacilli</taxon>
        <taxon>Bacillales</taxon>
        <taxon>Fictibacillaceae</taxon>
        <taxon>Fictibacillus</taxon>
    </lineage>
</organism>
<keyword evidence="3" id="KW-1003">Cell membrane</keyword>
<reference evidence="9" key="1">
    <citation type="submission" date="2021-09" db="EMBL/GenBank/DDBJ databases">
        <title>Genome analysis of Fictibacillus sp. KIGAM418 isolated from marine sediment.</title>
        <authorList>
            <person name="Seo M.-J."/>
            <person name="Cho E.-S."/>
            <person name="Hwang C.Y."/>
        </authorList>
    </citation>
    <scope>NUCLEOTIDE SEQUENCE</scope>
    <source>
        <strain evidence="9">KIGAM418</strain>
    </source>
</reference>
<feature type="transmembrane region" description="Helical" evidence="7">
    <location>
        <begin position="208"/>
        <end position="233"/>
    </location>
</feature>
<feature type="domain" description="EamA" evidence="8">
    <location>
        <begin position="11"/>
        <end position="141"/>
    </location>
</feature>
<keyword evidence="10" id="KW-1185">Reference proteome</keyword>
<evidence type="ECO:0000313" key="9">
    <source>
        <dbReference type="EMBL" id="MCK6257106.1"/>
    </source>
</evidence>